<sequence length="107" mass="11600">MRDNQRSSPYHLITPEGTRPGRRVIAPPRGSDLVNQRSPAVTVIRAEVTEAFQTPVSLHKRGQKKKKELTSAPGPRPGCEVHRHTPTVCGFGSASADARLLPSLGAR</sequence>
<comment type="caution">
    <text evidence="2">The sequence shown here is derived from an EMBL/GenBank/DDBJ whole genome shotgun (WGS) entry which is preliminary data.</text>
</comment>
<keyword evidence="3" id="KW-1185">Reference proteome</keyword>
<feature type="region of interest" description="Disordered" evidence="1">
    <location>
        <begin position="1"/>
        <end position="36"/>
    </location>
</feature>
<organism evidence="2 3">
    <name type="scientific">Liparis tanakae</name>
    <name type="common">Tanaka's snailfish</name>
    <dbReference type="NCBI Taxonomy" id="230148"/>
    <lineage>
        <taxon>Eukaryota</taxon>
        <taxon>Metazoa</taxon>
        <taxon>Chordata</taxon>
        <taxon>Craniata</taxon>
        <taxon>Vertebrata</taxon>
        <taxon>Euteleostomi</taxon>
        <taxon>Actinopterygii</taxon>
        <taxon>Neopterygii</taxon>
        <taxon>Teleostei</taxon>
        <taxon>Neoteleostei</taxon>
        <taxon>Acanthomorphata</taxon>
        <taxon>Eupercaria</taxon>
        <taxon>Perciformes</taxon>
        <taxon>Cottioidei</taxon>
        <taxon>Cottales</taxon>
        <taxon>Liparidae</taxon>
        <taxon>Liparis</taxon>
    </lineage>
</organism>
<accession>A0A4Z2G6F0</accession>
<feature type="compositionally biased region" description="Basic residues" evidence="1">
    <location>
        <begin position="58"/>
        <end position="67"/>
    </location>
</feature>
<feature type="region of interest" description="Disordered" evidence="1">
    <location>
        <begin position="57"/>
        <end position="80"/>
    </location>
</feature>
<gene>
    <name evidence="2" type="ORF">EYF80_041148</name>
</gene>
<evidence type="ECO:0000313" key="2">
    <source>
        <dbReference type="EMBL" id="TNN48655.1"/>
    </source>
</evidence>
<dbReference type="EMBL" id="SRLO01000687">
    <property type="protein sequence ID" value="TNN48655.1"/>
    <property type="molecule type" value="Genomic_DNA"/>
</dbReference>
<evidence type="ECO:0000313" key="3">
    <source>
        <dbReference type="Proteomes" id="UP000314294"/>
    </source>
</evidence>
<dbReference type="AlphaFoldDB" id="A0A4Z2G6F0"/>
<evidence type="ECO:0000256" key="1">
    <source>
        <dbReference type="SAM" id="MobiDB-lite"/>
    </source>
</evidence>
<protein>
    <submittedName>
        <fullName evidence="2">Uncharacterized protein</fullName>
    </submittedName>
</protein>
<dbReference type="Proteomes" id="UP000314294">
    <property type="component" value="Unassembled WGS sequence"/>
</dbReference>
<name>A0A4Z2G6F0_9TELE</name>
<reference evidence="2 3" key="1">
    <citation type="submission" date="2019-03" db="EMBL/GenBank/DDBJ databases">
        <title>First draft genome of Liparis tanakae, snailfish: a comprehensive survey of snailfish specific genes.</title>
        <authorList>
            <person name="Kim W."/>
            <person name="Song I."/>
            <person name="Jeong J.-H."/>
            <person name="Kim D."/>
            <person name="Kim S."/>
            <person name="Ryu S."/>
            <person name="Song J.Y."/>
            <person name="Lee S.K."/>
        </authorList>
    </citation>
    <scope>NUCLEOTIDE SEQUENCE [LARGE SCALE GENOMIC DNA]</scope>
    <source>
        <tissue evidence="2">Muscle</tissue>
    </source>
</reference>
<proteinExistence type="predicted"/>